<dbReference type="GO" id="GO:0022857">
    <property type="term" value="F:transmembrane transporter activity"/>
    <property type="evidence" value="ECO:0007669"/>
    <property type="project" value="TreeGrafter"/>
</dbReference>
<evidence type="ECO:0000256" key="8">
    <source>
        <dbReference type="SAM" id="Phobius"/>
    </source>
</evidence>
<feature type="region of interest" description="Disordered" evidence="7">
    <location>
        <begin position="1"/>
        <end position="23"/>
    </location>
</feature>
<dbReference type="InterPro" id="IPR004681">
    <property type="entry name" value="TRAP_DctM"/>
</dbReference>
<evidence type="ECO:0000256" key="6">
    <source>
        <dbReference type="ARBA" id="ARBA00023136"/>
    </source>
</evidence>
<feature type="transmembrane region" description="Helical" evidence="8">
    <location>
        <begin position="475"/>
        <end position="500"/>
    </location>
</feature>
<feature type="transmembrane region" description="Helical" evidence="8">
    <location>
        <begin position="193"/>
        <end position="217"/>
    </location>
</feature>
<dbReference type="GO" id="GO:0005886">
    <property type="term" value="C:plasma membrane"/>
    <property type="evidence" value="ECO:0007669"/>
    <property type="project" value="UniProtKB-SubCell"/>
</dbReference>
<dbReference type="RefSeq" id="WP_180893622.1">
    <property type="nucleotide sequence ID" value="NZ_JACCKD010000005.1"/>
</dbReference>
<keyword evidence="3" id="KW-0997">Cell inner membrane</keyword>
<comment type="caution">
    <text evidence="10">The sequence shown here is derived from an EMBL/GenBank/DDBJ whole genome shotgun (WGS) entry which is preliminary data.</text>
</comment>
<feature type="transmembrane region" description="Helical" evidence="8">
    <location>
        <begin position="284"/>
        <end position="304"/>
    </location>
</feature>
<evidence type="ECO:0000256" key="3">
    <source>
        <dbReference type="ARBA" id="ARBA00022519"/>
    </source>
</evidence>
<keyword evidence="5 8" id="KW-1133">Transmembrane helix</keyword>
<evidence type="ECO:0000256" key="7">
    <source>
        <dbReference type="SAM" id="MobiDB-lite"/>
    </source>
</evidence>
<evidence type="ECO:0000313" key="10">
    <source>
        <dbReference type="EMBL" id="MBA0126782.1"/>
    </source>
</evidence>
<feature type="transmembrane region" description="Helical" evidence="8">
    <location>
        <begin position="109"/>
        <end position="128"/>
    </location>
</feature>
<keyword evidence="2" id="KW-1003">Cell membrane</keyword>
<keyword evidence="6 8" id="KW-0472">Membrane</keyword>
<evidence type="ECO:0000256" key="4">
    <source>
        <dbReference type="ARBA" id="ARBA00022692"/>
    </source>
</evidence>
<feature type="transmembrane region" description="Helical" evidence="8">
    <location>
        <begin position="229"/>
        <end position="253"/>
    </location>
</feature>
<dbReference type="InterPro" id="IPR010656">
    <property type="entry name" value="DctM"/>
</dbReference>
<keyword evidence="4 8" id="KW-0812">Transmembrane</keyword>
<reference evidence="10 11" key="1">
    <citation type="submission" date="2020-07" db="EMBL/GenBank/DDBJ databases">
        <title>Genome of Haloechinothrix sp.</title>
        <authorList>
            <person name="Tang S.-K."/>
            <person name="Yang L."/>
            <person name="Zhu W.-Y."/>
        </authorList>
    </citation>
    <scope>NUCLEOTIDE SEQUENCE [LARGE SCALE GENOMIC DNA]</scope>
    <source>
        <strain evidence="10 11">YIM 98757</strain>
    </source>
</reference>
<feature type="transmembrane region" description="Helical" evidence="8">
    <location>
        <begin position="426"/>
        <end position="455"/>
    </location>
</feature>
<feature type="transmembrane region" description="Helical" evidence="8">
    <location>
        <begin position="386"/>
        <end position="414"/>
    </location>
</feature>
<dbReference type="EMBL" id="JACCKD010000005">
    <property type="protein sequence ID" value="MBA0126782.1"/>
    <property type="molecule type" value="Genomic_DNA"/>
</dbReference>
<evidence type="ECO:0000259" key="9">
    <source>
        <dbReference type="Pfam" id="PF06808"/>
    </source>
</evidence>
<feature type="compositionally biased region" description="Basic and acidic residues" evidence="7">
    <location>
        <begin position="8"/>
        <end position="22"/>
    </location>
</feature>
<dbReference type="Pfam" id="PF06808">
    <property type="entry name" value="DctM"/>
    <property type="match status" value="1"/>
</dbReference>
<gene>
    <name evidence="10" type="ORF">H0B56_14625</name>
</gene>
<dbReference type="PANTHER" id="PTHR33362">
    <property type="entry name" value="SIALIC ACID TRAP TRANSPORTER PERMEASE PROTEIN SIAT-RELATED"/>
    <property type="match status" value="1"/>
</dbReference>
<evidence type="ECO:0000256" key="2">
    <source>
        <dbReference type="ARBA" id="ARBA00022475"/>
    </source>
</evidence>
<comment type="subcellular location">
    <subcellularLocation>
        <location evidence="1">Cell inner membrane</location>
        <topology evidence="1">Multi-pass membrane protein</topology>
    </subcellularLocation>
</comment>
<name>A0A838ABZ3_9PSEU</name>
<keyword evidence="11" id="KW-1185">Reference proteome</keyword>
<evidence type="ECO:0000256" key="5">
    <source>
        <dbReference type="ARBA" id="ARBA00022989"/>
    </source>
</evidence>
<accession>A0A838ABZ3</accession>
<feature type="domain" description="TRAP C4-dicarboxylate transport system permease DctM subunit" evidence="9">
    <location>
        <begin position="63"/>
        <end position="495"/>
    </location>
</feature>
<dbReference type="PANTHER" id="PTHR33362:SF5">
    <property type="entry name" value="C4-DICARBOXYLATE TRAP TRANSPORTER LARGE PERMEASE PROTEIN DCTM"/>
    <property type="match status" value="1"/>
</dbReference>
<protein>
    <submittedName>
        <fullName evidence="10">TRAP transporter large permease</fullName>
    </submittedName>
</protein>
<feature type="transmembrane region" description="Helical" evidence="8">
    <location>
        <begin position="32"/>
        <end position="51"/>
    </location>
</feature>
<feature type="transmembrane region" description="Helical" evidence="8">
    <location>
        <begin position="63"/>
        <end position="89"/>
    </location>
</feature>
<evidence type="ECO:0000256" key="1">
    <source>
        <dbReference type="ARBA" id="ARBA00004429"/>
    </source>
</evidence>
<sequence>MTATSSAQHDERRQSHDVRERNGGSSSAAVRWLVRFSFAGLVCATTATMFADVSPEQIGAAAIVLLIVLLLGKVPVAIALSVPGIVGLYAMHGEGAIENVLSDVPYNTVASWTLSVLPMFVLMGLLLVKSGISTKVYIAARHWLGWLPGGLAIGTTAAGAGLAAVSGTSLGTTYALARIGIPEMLRAGYHRKLAVGSVAIAGLSGQLIPPSILLVVYAGVAQVAVGPQLIAGIGPGVLLAVCFSLAMLLACIVRPRLVEAREGAAAYGTGNATPLWSQRVRSIVSVWPVPMLVAAVLGGMFAGVTTATEAGALGALGALALTFWYQRGCRPWKVVYDAVAETIEVIGAIFFLLIGALIFSRLLAVTGLARAFSEWVTNTDLSRVEFLVVIAIAYFVMGMFLDPLSMLLLTVPLLLPTVGALEISQLWFGVFAVLLAELAVLTPPVGILAFIIHGITRDSRVNEGHVITLGDIFRAIGWLLPVAFVVVLLLIVFPGISTWLPSLMQ</sequence>
<evidence type="ECO:0000313" key="11">
    <source>
        <dbReference type="Proteomes" id="UP000582974"/>
    </source>
</evidence>
<organism evidence="10 11">
    <name type="scientific">Haloechinothrix aidingensis</name>
    <dbReference type="NCBI Taxonomy" id="2752311"/>
    <lineage>
        <taxon>Bacteria</taxon>
        <taxon>Bacillati</taxon>
        <taxon>Actinomycetota</taxon>
        <taxon>Actinomycetes</taxon>
        <taxon>Pseudonocardiales</taxon>
        <taxon>Pseudonocardiaceae</taxon>
        <taxon>Haloechinothrix</taxon>
    </lineage>
</organism>
<proteinExistence type="predicted"/>
<dbReference type="Proteomes" id="UP000582974">
    <property type="component" value="Unassembled WGS sequence"/>
</dbReference>
<feature type="transmembrane region" description="Helical" evidence="8">
    <location>
        <begin position="345"/>
        <end position="366"/>
    </location>
</feature>
<dbReference type="AlphaFoldDB" id="A0A838ABZ3"/>